<keyword evidence="2" id="KW-1185">Reference proteome</keyword>
<reference evidence="1" key="2">
    <citation type="submission" date="2020-05" db="UniProtKB">
        <authorList>
            <consortium name="EnsemblMetazoa"/>
        </authorList>
    </citation>
    <scope>IDENTIFICATION</scope>
    <source>
        <strain evidence="1">IAEA</strain>
    </source>
</reference>
<proteinExistence type="predicted"/>
<evidence type="ECO:0000313" key="2">
    <source>
        <dbReference type="Proteomes" id="UP000092445"/>
    </source>
</evidence>
<sequence length="107" mass="11923">MAVGTLEREKAPVSQVLQRTDDVSLMYDKRTTSLKTLALKPPRPVQRVTLGPAGLLQRYYLRFCNSGSFAKELQKALDCMLIVLKCVNNSKQQVTGIIIDLAKEVVT</sequence>
<accession>A0A1A9Z5P9</accession>
<protein>
    <submittedName>
        <fullName evidence="1">Uncharacterized protein</fullName>
    </submittedName>
</protein>
<reference evidence="2" key="1">
    <citation type="submission" date="2014-03" db="EMBL/GenBank/DDBJ databases">
        <authorList>
            <person name="Aksoy S."/>
            <person name="Warren W."/>
            <person name="Wilson R.K."/>
        </authorList>
    </citation>
    <scope>NUCLEOTIDE SEQUENCE [LARGE SCALE GENOMIC DNA]</scope>
    <source>
        <strain evidence="2">IAEA</strain>
    </source>
</reference>
<dbReference type="EnsemblMetazoa" id="GPAI004628-RA">
    <property type="protein sequence ID" value="GPAI004628-PA"/>
    <property type="gene ID" value="GPAI004628"/>
</dbReference>
<name>A0A1A9Z5P9_GLOPL</name>
<dbReference type="AlphaFoldDB" id="A0A1A9Z5P9"/>
<dbReference type="VEuPathDB" id="VectorBase:GPAI004628"/>
<dbReference type="STRING" id="7398.A0A1A9Z5P9"/>
<dbReference type="Proteomes" id="UP000092445">
    <property type="component" value="Unassembled WGS sequence"/>
</dbReference>
<organism evidence="1 2">
    <name type="scientific">Glossina pallidipes</name>
    <name type="common">Tsetse fly</name>
    <dbReference type="NCBI Taxonomy" id="7398"/>
    <lineage>
        <taxon>Eukaryota</taxon>
        <taxon>Metazoa</taxon>
        <taxon>Ecdysozoa</taxon>
        <taxon>Arthropoda</taxon>
        <taxon>Hexapoda</taxon>
        <taxon>Insecta</taxon>
        <taxon>Pterygota</taxon>
        <taxon>Neoptera</taxon>
        <taxon>Endopterygota</taxon>
        <taxon>Diptera</taxon>
        <taxon>Brachycera</taxon>
        <taxon>Muscomorpha</taxon>
        <taxon>Hippoboscoidea</taxon>
        <taxon>Glossinidae</taxon>
        <taxon>Glossina</taxon>
    </lineage>
</organism>
<evidence type="ECO:0000313" key="1">
    <source>
        <dbReference type="EnsemblMetazoa" id="GPAI004628-PA"/>
    </source>
</evidence>